<dbReference type="InterPro" id="IPR002781">
    <property type="entry name" value="TM_pro_TauE-like"/>
</dbReference>
<dbReference type="AlphaFoldDB" id="A0A0U1NNU5"/>
<name>A0A0U1NNU5_9RHOB</name>
<keyword evidence="6 8" id="KW-1133">Transmembrane helix</keyword>
<feature type="transmembrane region" description="Helical" evidence="8">
    <location>
        <begin position="109"/>
        <end position="131"/>
    </location>
</feature>
<evidence type="ECO:0000256" key="4">
    <source>
        <dbReference type="ARBA" id="ARBA00022475"/>
    </source>
</evidence>
<dbReference type="InterPro" id="IPR052017">
    <property type="entry name" value="TSUP"/>
</dbReference>
<dbReference type="RefSeq" id="WP_048599587.1">
    <property type="nucleotide sequence ID" value="NZ_CVPC01000013.1"/>
</dbReference>
<evidence type="ECO:0000256" key="2">
    <source>
        <dbReference type="ARBA" id="ARBA00009142"/>
    </source>
</evidence>
<evidence type="ECO:0000256" key="5">
    <source>
        <dbReference type="ARBA" id="ARBA00022692"/>
    </source>
</evidence>
<evidence type="ECO:0000256" key="8">
    <source>
        <dbReference type="RuleBase" id="RU363041"/>
    </source>
</evidence>
<dbReference type="PANTHER" id="PTHR30269:SF32">
    <property type="entry name" value="MEMBRANE TRANSPORTER PROTEIN-RELATED"/>
    <property type="match status" value="1"/>
</dbReference>
<keyword evidence="7 8" id="KW-0472">Membrane</keyword>
<reference evidence="9 10" key="1">
    <citation type="submission" date="2015-04" db="EMBL/GenBank/DDBJ databases">
        <authorList>
            <person name="Syromyatnikov M.Y."/>
            <person name="Popov V.N."/>
        </authorList>
    </citation>
    <scope>NUCLEOTIDE SEQUENCE [LARGE SCALE GENOMIC DNA]</scope>
    <source>
        <strain evidence="9 10">CECT 5292</strain>
    </source>
</reference>
<keyword evidence="3" id="KW-0813">Transport</keyword>
<feature type="transmembrane region" description="Helical" evidence="8">
    <location>
        <begin position="55"/>
        <end position="72"/>
    </location>
</feature>
<accession>A0A0U1NNU5</accession>
<feature type="transmembrane region" description="Helical" evidence="8">
    <location>
        <begin position="84"/>
        <end position="102"/>
    </location>
</feature>
<gene>
    <name evidence="9" type="ORF">NIG5292_02236</name>
</gene>
<feature type="transmembrane region" description="Helical" evidence="8">
    <location>
        <begin position="20"/>
        <end position="48"/>
    </location>
</feature>
<feature type="transmembrane region" description="Helical" evidence="8">
    <location>
        <begin position="174"/>
        <end position="196"/>
    </location>
</feature>
<evidence type="ECO:0000313" key="10">
    <source>
        <dbReference type="Proteomes" id="UP000048949"/>
    </source>
</evidence>
<evidence type="ECO:0000256" key="3">
    <source>
        <dbReference type="ARBA" id="ARBA00022448"/>
    </source>
</evidence>
<comment type="similarity">
    <text evidence="2 8">Belongs to the 4-toluene sulfonate uptake permease (TSUP) (TC 2.A.102) family.</text>
</comment>
<proteinExistence type="inferred from homology"/>
<keyword evidence="10" id="KW-1185">Reference proteome</keyword>
<evidence type="ECO:0000313" key="9">
    <source>
        <dbReference type="EMBL" id="CRK76179.1"/>
    </source>
</evidence>
<dbReference type="Pfam" id="PF01925">
    <property type="entry name" value="TauE"/>
    <property type="match status" value="1"/>
</dbReference>
<feature type="transmembrane region" description="Helical" evidence="8">
    <location>
        <begin position="202"/>
        <end position="221"/>
    </location>
</feature>
<dbReference type="OrthoDB" id="9800873at2"/>
<dbReference type="GO" id="GO:0005886">
    <property type="term" value="C:plasma membrane"/>
    <property type="evidence" value="ECO:0007669"/>
    <property type="project" value="UniProtKB-SubCell"/>
</dbReference>
<evidence type="ECO:0000256" key="6">
    <source>
        <dbReference type="ARBA" id="ARBA00022989"/>
    </source>
</evidence>
<sequence length="255" mass="27380">MTELLVTLTQDFDPFQTAVLVLIFLFAAIVKGFLGIGLPAASMAFLTLIMPPTEAIPLLWLSILATNALQFAHASEKREIIQEYWLFALAIMVCIFITSMFIADYPTALLTVAIGIAMVVFSLNLLFPISFELGPGRGWHLGFGILSGTLGGISSIWSPTVAMYLVARGVSKETFIGATGFLFLAGALPLGAGQLVAGVLTLPMFVKSALALCVVLVGFRIGEQLQAHVSQQFFRKAVLIAFFLMGCRLILSGLS</sequence>
<protein>
    <recommendedName>
        <fullName evidence="8">Probable membrane transporter protein</fullName>
    </recommendedName>
</protein>
<keyword evidence="5 8" id="KW-0812">Transmembrane</keyword>
<dbReference type="PANTHER" id="PTHR30269">
    <property type="entry name" value="TRANSMEMBRANE PROTEIN YFCA"/>
    <property type="match status" value="1"/>
</dbReference>
<dbReference type="STRING" id="282199.GCA_001049735_02235"/>
<keyword evidence="4 8" id="KW-1003">Cell membrane</keyword>
<feature type="transmembrane region" description="Helical" evidence="8">
    <location>
        <begin position="143"/>
        <end position="167"/>
    </location>
</feature>
<organism evidence="9 10">
    <name type="scientific">Nereida ignava</name>
    <dbReference type="NCBI Taxonomy" id="282199"/>
    <lineage>
        <taxon>Bacteria</taxon>
        <taxon>Pseudomonadati</taxon>
        <taxon>Pseudomonadota</taxon>
        <taxon>Alphaproteobacteria</taxon>
        <taxon>Rhodobacterales</taxon>
        <taxon>Roseobacteraceae</taxon>
        <taxon>Nereida</taxon>
    </lineage>
</organism>
<feature type="transmembrane region" description="Helical" evidence="8">
    <location>
        <begin position="233"/>
        <end position="251"/>
    </location>
</feature>
<dbReference type="EMBL" id="CVQV01000013">
    <property type="protein sequence ID" value="CRK76179.1"/>
    <property type="molecule type" value="Genomic_DNA"/>
</dbReference>
<dbReference type="Proteomes" id="UP000048949">
    <property type="component" value="Unassembled WGS sequence"/>
</dbReference>
<comment type="subcellular location">
    <subcellularLocation>
        <location evidence="1 8">Cell membrane</location>
        <topology evidence="1 8">Multi-pass membrane protein</topology>
    </subcellularLocation>
</comment>
<evidence type="ECO:0000256" key="1">
    <source>
        <dbReference type="ARBA" id="ARBA00004651"/>
    </source>
</evidence>
<evidence type="ECO:0000256" key="7">
    <source>
        <dbReference type="ARBA" id="ARBA00023136"/>
    </source>
</evidence>